<name>A0A0C1L8T2_9BACT</name>
<organism evidence="1 2">
    <name type="scientific">Flavihumibacter solisilvae</name>
    <dbReference type="NCBI Taxonomy" id="1349421"/>
    <lineage>
        <taxon>Bacteria</taxon>
        <taxon>Pseudomonadati</taxon>
        <taxon>Bacteroidota</taxon>
        <taxon>Chitinophagia</taxon>
        <taxon>Chitinophagales</taxon>
        <taxon>Chitinophagaceae</taxon>
        <taxon>Flavihumibacter</taxon>
    </lineage>
</organism>
<proteinExistence type="predicted"/>
<protein>
    <submittedName>
        <fullName evidence="1">Uncharacterized protein</fullName>
    </submittedName>
</protein>
<sequence length="243" mass="28227">MLQIMSDFINTILDKHGGTDLWKSFNQLKATIVSSGRLFDEKGFPQDRSPRTMTVHLHEQYASLHPFGTPDLRTNFRPNRVAVETLDGKVVWERNGNPEVIHQHLLREQWDPLDRAYFNGYALWTYLTSPFFLLIPGITTRETEPWKEGNEIWRVLEVKFPQTLATHSSTQFFYFGEDLLLKRHDYSIDIAGNFEAAQYMYDPIEVQGFMLPSKRRVYKKGPGGNPLLNDLMVSIDIQQVIFS</sequence>
<dbReference type="EMBL" id="JSVC01000003">
    <property type="protein sequence ID" value="KIC95971.1"/>
    <property type="molecule type" value="Genomic_DNA"/>
</dbReference>
<dbReference type="Proteomes" id="UP000031408">
    <property type="component" value="Unassembled WGS sequence"/>
</dbReference>
<dbReference type="OrthoDB" id="8746011at2"/>
<gene>
    <name evidence="1" type="ORF">OI18_03585</name>
</gene>
<comment type="caution">
    <text evidence="1">The sequence shown here is derived from an EMBL/GenBank/DDBJ whole genome shotgun (WGS) entry which is preliminary data.</text>
</comment>
<accession>A0A0C1L8T2</accession>
<evidence type="ECO:0000313" key="1">
    <source>
        <dbReference type="EMBL" id="KIC95971.1"/>
    </source>
</evidence>
<reference evidence="1 2" key="1">
    <citation type="submission" date="2014-11" db="EMBL/GenBank/DDBJ databases">
        <title>Genome sequence of Flavihumibacter solisilvae 3-3.</title>
        <authorList>
            <person name="Zhou G."/>
            <person name="Li M."/>
            <person name="Wang G."/>
        </authorList>
    </citation>
    <scope>NUCLEOTIDE SEQUENCE [LARGE SCALE GENOMIC DNA]</scope>
    <source>
        <strain evidence="1 2">3-3</strain>
    </source>
</reference>
<dbReference type="AlphaFoldDB" id="A0A0C1L8T2"/>
<evidence type="ECO:0000313" key="2">
    <source>
        <dbReference type="Proteomes" id="UP000031408"/>
    </source>
</evidence>
<keyword evidence="2" id="KW-1185">Reference proteome</keyword>